<dbReference type="InterPro" id="IPR003593">
    <property type="entry name" value="AAA+_ATPase"/>
</dbReference>
<dbReference type="PROSITE" id="PS00211">
    <property type="entry name" value="ABC_TRANSPORTER_1"/>
    <property type="match status" value="1"/>
</dbReference>
<dbReference type="PANTHER" id="PTHR43820">
    <property type="entry name" value="HIGH-AFFINITY BRANCHED-CHAIN AMINO ACID TRANSPORT ATP-BINDING PROTEIN LIVF"/>
    <property type="match status" value="1"/>
</dbReference>
<dbReference type="SUPFAM" id="SSF52540">
    <property type="entry name" value="P-loop containing nucleoside triphosphate hydrolases"/>
    <property type="match status" value="2"/>
</dbReference>
<evidence type="ECO:0000256" key="11">
    <source>
        <dbReference type="ARBA" id="ARBA00024722"/>
    </source>
</evidence>
<keyword evidence="3" id="KW-0813">Transport</keyword>
<feature type="transmembrane region" description="Helical" evidence="12">
    <location>
        <begin position="213"/>
        <end position="238"/>
    </location>
</feature>
<keyword evidence="7" id="KW-0067">ATP-binding</keyword>
<evidence type="ECO:0000256" key="12">
    <source>
        <dbReference type="SAM" id="Phobius"/>
    </source>
</evidence>
<feature type="transmembrane region" description="Helical" evidence="12">
    <location>
        <begin position="162"/>
        <end position="180"/>
    </location>
</feature>
<name>A0A1M5N233_9BRAD</name>
<keyword evidence="10 12" id="KW-0472">Membrane</keyword>
<feature type="transmembrane region" description="Helical" evidence="12">
    <location>
        <begin position="89"/>
        <end position="110"/>
    </location>
</feature>
<evidence type="ECO:0000256" key="2">
    <source>
        <dbReference type="ARBA" id="ARBA00005417"/>
    </source>
</evidence>
<reference evidence="14 15" key="1">
    <citation type="submission" date="2016-11" db="EMBL/GenBank/DDBJ databases">
        <authorList>
            <person name="Jaros S."/>
            <person name="Januszkiewicz K."/>
            <person name="Wedrychowicz H."/>
        </authorList>
    </citation>
    <scope>NUCLEOTIDE SEQUENCE [LARGE SCALE GENOMIC DNA]</scope>
    <source>
        <strain evidence="14 15">GAS242</strain>
    </source>
</reference>
<dbReference type="GO" id="GO:0015807">
    <property type="term" value="P:L-amino acid transport"/>
    <property type="evidence" value="ECO:0007669"/>
    <property type="project" value="TreeGrafter"/>
</dbReference>
<dbReference type="InterPro" id="IPR003439">
    <property type="entry name" value="ABC_transporter-like_ATP-bd"/>
</dbReference>
<dbReference type="CDD" id="cd06581">
    <property type="entry name" value="TM_PBP1_LivM_like"/>
    <property type="match status" value="1"/>
</dbReference>
<dbReference type="InterPro" id="IPR017871">
    <property type="entry name" value="ABC_transporter-like_CS"/>
</dbReference>
<evidence type="ECO:0000256" key="3">
    <source>
        <dbReference type="ARBA" id="ARBA00022448"/>
    </source>
</evidence>
<evidence type="ECO:0000313" key="15">
    <source>
        <dbReference type="Proteomes" id="UP000190675"/>
    </source>
</evidence>
<keyword evidence="5 12" id="KW-0812">Transmembrane</keyword>
<evidence type="ECO:0000256" key="5">
    <source>
        <dbReference type="ARBA" id="ARBA00022692"/>
    </source>
</evidence>
<dbReference type="GO" id="GO:0005524">
    <property type="term" value="F:ATP binding"/>
    <property type="evidence" value="ECO:0007669"/>
    <property type="project" value="UniProtKB-KW"/>
</dbReference>
<dbReference type="OrthoDB" id="9805029at2"/>
<dbReference type="PROSITE" id="PS50893">
    <property type="entry name" value="ABC_TRANSPORTER_2"/>
    <property type="match status" value="2"/>
</dbReference>
<evidence type="ECO:0000259" key="13">
    <source>
        <dbReference type="PROSITE" id="PS50893"/>
    </source>
</evidence>
<gene>
    <name evidence="14" type="ORF">SAMN05444169_4370</name>
</gene>
<evidence type="ECO:0000313" key="14">
    <source>
        <dbReference type="EMBL" id="SHG83505.1"/>
    </source>
</evidence>
<dbReference type="GO" id="GO:0016887">
    <property type="term" value="F:ATP hydrolysis activity"/>
    <property type="evidence" value="ECO:0007669"/>
    <property type="project" value="InterPro"/>
</dbReference>
<proteinExistence type="inferred from homology"/>
<evidence type="ECO:0000256" key="4">
    <source>
        <dbReference type="ARBA" id="ARBA00022475"/>
    </source>
</evidence>
<keyword evidence="6" id="KW-0547">Nucleotide-binding</keyword>
<evidence type="ECO:0000256" key="1">
    <source>
        <dbReference type="ARBA" id="ARBA00004651"/>
    </source>
</evidence>
<feature type="domain" description="ABC transporter" evidence="13">
    <location>
        <begin position="351"/>
        <end position="592"/>
    </location>
</feature>
<evidence type="ECO:0000256" key="10">
    <source>
        <dbReference type="ARBA" id="ARBA00023136"/>
    </source>
</evidence>
<dbReference type="Pfam" id="PF02653">
    <property type="entry name" value="BPD_transp_2"/>
    <property type="match status" value="1"/>
</dbReference>
<dbReference type="SMART" id="SM00382">
    <property type="entry name" value="AAA"/>
    <property type="match status" value="2"/>
</dbReference>
<comment type="similarity">
    <text evidence="2">Belongs to the ABC transporter superfamily.</text>
</comment>
<feature type="transmembrane region" description="Helical" evidence="12">
    <location>
        <begin position="250"/>
        <end position="275"/>
    </location>
</feature>
<dbReference type="AlphaFoldDB" id="A0A1M5N233"/>
<accession>A0A1M5N233</accession>
<dbReference type="GO" id="GO:0005886">
    <property type="term" value="C:plasma membrane"/>
    <property type="evidence" value="ECO:0007669"/>
    <property type="project" value="UniProtKB-SubCell"/>
</dbReference>
<sequence>MTPASPAQKYRPLLLASLALVVLPFILPPLGLSLNTGTMVVILAIAAMGLNLCVGYTGLVSFGHGTWFGIGAYAAGLIQLHWFGGEIWLPLLLSMVSVALLSAAVGVIVLRRRGVYFSLLTLALAALTYTIAFRWSEVTGGEDGLPGLKRGAVGPLSLDNALTYYITVALIGLAVLYALLRLSRSPFGHVLVAIRENQLRATFQGYPVERYKLAVFVISAVVTGLAGALLAFQTYLVSAEAVSVPFSGELLAMVVIGGMRSMLGPALGALFFILFRELFSIWTANWLLWFGLIFVAFVMYSPDGLIGIWSTLMRRFRPAPEEGAAMSKRRIYEGLPLPAFLRPEGLTGTVLEVSAIAKHFGGIRAVNNASLKIGAGEIHALIGPNGAGKTTLFNLISGLYPTDAGTIRLGGREIQGVPSDQICHRGLARSFQITNLFRGLSIYENLRLSLQARSSMRFNLWRDIDGYPEIHRETAELIKFLGLEGIEEIEGGELSYGGQRLVDLGIALGSKPQVLLLDEPLAGLAAAERERVSNLVKNVAANIPVLIVEHDIDRVLGFSQQVTVMNQGEVLMTGPPKAVRADRRVQEIYTGTGIPEVEHSRSDEVQRQAAQILRFEGVNTFYGKSHILHDATLDVREGEIVALLGRNGAGKSTLLKTLAGLVPLASGTIAYEGRDIAGLPAPDIARAGIGYVPQGRGLFAGMTVRENLSLGRLARKTDGSHGVVWSEEQILDYFPRLKERINVAADYLSGGEQQMVAVARAMSGNVRLLLLDEPFEGLAPTVILELFKVFDLLRRHTSIVIVEHNLDLVLALADRVFALERGAVFHQGPAAPLLTDLEYRKKILWL</sequence>
<organism evidence="14 15">
    <name type="scientific">Bradyrhizobium erythrophlei</name>
    <dbReference type="NCBI Taxonomy" id="1437360"/>
    <lineage>
        <taxon>Bacteria</taxon>
        <taxon>Pseudomonadati</taxon>
        <taxon>Pseudomonadota</taxon>
        <taxon>Alphaproteobacteria</taxon>
        <taxon>Hyphomicrobiales</taxon>
        <taxon>Nitrobacteraceae</taxon>
        <taxon>Bradyrhizobium</taxon>
    </lineage>
</organism>
<dbReference type="InterPro" id="IPR001851">
    <property type="entry name" value="ABC_transp_permease"/>
</dbReference>
<protein>
    <submittedName>
        <fullName evidence="14">ABC-type sugar transport system, ATPase component</fullName>
    </submittedName>
</protein>
<keyword evidence="14" id="KW-0762">Sugar transport</keyword>
<dbReference type="PANTHER" id="PTHR43820:SF4">
    <property type="entry name" value="HIGH-AFFINITY BRANCHED-CHAIN AMINO ACID TRANSPORT ATP-BINDING PROTEIN LIVF"/>
    <property type="match status" value="1"/>
</dbReference>
<dbReference type="CDD" id="cd03219">
    <property type="entry name" value="ABC_Mj1267_LivG_branched"/>
    <property type="match status" value="1"/>
</dbReference>
<evidence type="ECO:0000256" key="6">
    <source>
        <dbReference type="ARBA" id="ARBA00022741"/>
    </source>
</evidence>
<dbReference type="InterPro" id="IPR027417">
    <property type="entry name" value="P-loop_NTPase"/>
</dbReference>
<feature type="transmembrane region" description="Helical" evidence="12">
    <location>
        <begin position="12"/>
        <end position="32"/>
    </location>
</feature>
<dbReference type="InterPro" id="IPR052156">
    <property type="entry name" value="BCAA_Transport_ATP-bd_LivF"/>
</dbReference>
<comment type="subcellular location">
    <subcellularLocation>
        <location evidence="1">Cell membrane</location>
        <topology evidence="1">Multi-pass membrane protein</topology>
    </subcellularLocation>
</comment>
<keyword evidence="9 12" id="KW-1133">Transmembrane helix</keyword>
<keyword evidence="4" id="KW-1003">Cell membrane</keyword>
<evidence type="ECO:0000256" key="9">
    <source>
        <dbReference type="ARBA" id="ARBA00022989"/>
    </source>
</evidence>
<feature type="transmembrane region" description="Helical" evidence="12">
    <location>
        <begin position="66"/>
        <end position="83"/>
    </location>
</feature>
<feature type="domain" description="ABC transporter" evidence="13">
    <location>
        <begin position="613"/>
        <end position="846"/>
    </location>
</feature>
<dbReference type="GO" id="GO:0015658">
    <property type="term" value="F:branched-chain amino acid transmembrane transporter activity"/>
    <property type="evidence" value="ECO:0007669"/>
    <property type="project" value="InterPro"/>
</dbReference>
<feature type="transmembrane region" description="Helical" evidence="12">
    <location>
        <begin position="287"/>
        <end position="309"/>
    </location>
</feature>
<dbReference type="InterPro" id="IPR043428">
    <property type="entry name" value="LivM-like"/>
</dbReference>
<evidence type="ECO:0000256" key="8">
    <source>
        <dbReference type="ARBA" id="ARBA00022970"/>
    </source>
</evidence>
<feature type="transmembrane region" description="Helical" evidence="12">
    <location>
        <begin position="38"/>
        <end position="59"/>
    </location>
</feature>
<keyword evidence="8" id="KW-0029">Amino-acid transport</keyword>
<feature type="transmembrane region" description="Helical" evidence="12">
    <location>
        <begin position="117"/>
        <end position="136"/>
    </location>
</feature>
<dbReference type="Proteomes" id="UP000190675">
    <property type="component" value="Chromosome I"/>
</dbReference>
<evidence type="ECO:0000256" key="7">
    <source>
        <dbReference type="ARBA" id="ARBA00022840"/>
    </source>
</evidence>
<dbReference type="EMBL" id="LT670818">
    <property type="protein sequence ID" value="SHG83505.1"/>
    <property type="molecule type" value="Genomic_DNA"/>
</dbReference>
<comment type="function">
    <text evidence="11">Involved in beta-(1--&gt;2)glucan export. Transmembrane domains (TMD) form a pore in the inner membrane and the ATP-binding domain (NBD) is responsible for energy generation.</text>
</comment>
<dbReference type="Gene3D" id="3.40.50.300">
    <property type="entry name" value="P-loop containing nucleotide triphosphate hydrolases"/>
    <property type="match status" value="2"/>
</dbReference>
<dbReference type="RefSeq" id="WP_079567715.1">
    <property type="nucleotide sequence ID" value="NZ_LT670818.1"/>
</dbReference>
<dbReference type="CDD" id="cd03224">
    <property type="entry name" value="ABC_TM1139_LivF_branched"/>
    <property type="match status" value="1"/>
</dbReference>
<dbReference type="Pfam" id="PF00005">
    <property type="entry name" value="ABC_tran"/>
    <property type="match status" value="2"/>
</dbReference>